<dbReference type="EMBL" id="CYSB01000026">
    <property type="protein sequence ID" value="CUH66244.1"/>
    <property type="molecule type" value="Genomic_DNA"/>
</dbReference>
<dbReference type="SUPFAM" id="SSF55347">
    <property type="entry name" value="Glyceraldehyde-3-phosphate dehydrogenase-like, C-terminal domain"/>
    <property type="match status" value="1"/>
</dbReference>
<reference evidence="3 5" key="2">
    <citation type="submission" date="2015-09" db="EMBL/GenBank/DDBJ databases">
        <authorList>
            <person name="Rodrigo-Torres L."/>
            <person name="Arahal D.R."/>
        </authorList>
    </citation>
    <scope>NUCLEOTIDE SEQUENCE [LARGE SCALE GENOMIC DNA]</scope>
    <source>
        <strain evidence="3 5">CECT 5118</strain>
    </source>
</reference>
<dbReference type="PANTHER" id="PTHR22604">
    <property type="entry name" value="OXIDOREDUCTASES"/>
    <property type="match status" value="1"/>
</dbReference>
<accession>A0A0P1FDS6</accession>
<organism evidence="4 6">
    <name type="scientific">Thalassovita autumnalis</name>
    <dbReference type="NCBI Taxonomy" id="2072972"/>
    <lineage>
        <taxon>Bacteria</taxon>
        <taxon>Pseudomonadati</taxon>
        <taxon>Pseudomonadota</taxon>
        <taxon>Alphaproteobacteria</taxon>
        <taxon>Rhodobacterales</taxon>
        <taxon>Roseobacteraceae</taxon>
        <taxon>Thalassovita</taxon>
    </lineage>
</organism>
<dbReference type="Pfam" id="PF22725">
    <property type="entry name" value="GFO_IDH_MocA_C3"/>
    <property type="match status" value="1"/>
</dbReference>
<dbReference type="PANTHER" id="PTHR22604:SF105">
    <property type="entry name" value="TRANS-1,2-DIHYDROBENZENE-1,2-DIOL DEHYDROGENASE"/>
    <property type="match status" value="1"/>
</dbReference>
<evidence type="ECO:0000313" key="6">
    <source>
        <dbReference type="Proteomes" id="UP000051887"/>
    </source>
</evidence>
<protein>
    <recommendedName>
        <fullName evidence="2">GFO/IDH/MocA-like oxidoreductase domain-containing protein</fullName>
    </recommendedName>
</protein>
<evidence type="ECO:0000313" key="5">
    <source>
        <dbReference type="Proteomes" id="UP000051086"/>
    </source>
</evidence>
<reference evidence="4 6" key="1">
    <citation type="submission" date="2015-09" db="EMBL/GenBank/DDBJ databases">
        <authorList>
            <consortium name="Swine Surveillance"/>
        </authorList>
    </citation>
    <scope>NUCLEOTIDE SEQUENCE [LARGE SCALE GENOMIC DNA]</scope>
    <source>
        <strain evidence="4 6">5120</strain>
    </source>
</reference>
<gene>
    <name evidence="3" type="ORF">TL5118_01663</name>
    <name evidence="4" type="ORF">TL5120_02365</name>
</gene>
<feature type="domain" description="GFO/IDH/MocA-like oxidoreductase" evidence="2">
    <location>
        <begin position="32"/>
        <end position="147"/>
    </location>
</feature>
<dbReference type="Gene3D" id="3.30.360.10">
    <property type="entry name" value="Dihydrodipicolinate Reductase, domain 2"/>
    <property type="match status" value="1"/>
</dbReference>
<keyword evidence="5" id="KW-1185">Reference proteome</keyword>
<proteinExistence type="predicted"/>
<evidence type="ECO:0000313" key="4">
    <source>
        <dbReference type="EMBL" id="CUH72559.1"/>
    </source>
</evidence>
<sequence>MSDAAALVAGAEKARTFFAEGLMYLSHPIHHKLLDLLRSGRFGQLRHVQGFYAADIWQVVNPAGGGTLYNLGCYPASLLHLVVQAMCGEDAFANRQLQANGNAGPDGNLRDSAVTVRFDNGVLATLHSTDGYGMAHEFTIATDLGTLRFDSNPWLPTPQGNSFTWTPYEGTPERFVADSGYDAFFHQLQMVEAAMAAGETQAKRPSPRLRDSAEIMQFPTDWQAAATT</sequence>
<dbReference type="AlphaFoldDB" id="A0A0P1FDS6"/>
<keyword evidence="1" id="KW-0560">Oxidoreductase</keyword>
<dbReference type="EMBL" id="CYSC01000033">
    <property type="protein sequence ID" value="CUH72559.1"/>
    <property type="molecule type" value="Genomic_DNA"/>
</dbReference>
<evidence type="ECO:0000313" key="3">
    <source>
        <dbReference type="EMBL" id="CUH66244.1"/>
    </source>
</evidence>
<dbReference type="Proteomes" id="UP000051086">
    <property type="component" value="Unassembled WGS sequence"/>
</dbReference>
<dbReference type="InterPro" id="IPR055170">
    <property type="entry name" value="GFO_IDH_MocA-like_dom"/>
</dbReference>
<dbReference type="InterPro" id="IPR050984">
    <property type="entry name" value="Gfo/Idh/MocA_domain"/>
</dbReference>
<evidence type="ECO:0000259" key="2">
    <source>
        <dbReference type="Pfam" id="PF22725"/>
    </source>
</evidence>
<evidence type="ECO:0000256" key="1">
    <source>
        <dbReference type="ARBA" id="ARBA00023002"/>
    </source>
</evidence>
<dbReference type="GO" id="GO:0016491">
    <property type="term" value="F:oxidoreductase activity"/>
    <property type="evidence" value="ECO:0007669"/>
    <property type="project" value="UniProtKB-KW"/>
</dbReference>
<name>A0A0P1FDS6_9RHOB</name>
<dbReference type="Proteomes" id="UP000051887">
    <property type="component" value="Unassembled WGS sequence"/>
</dbReference>